<dbReference type="eggNOG" id="KOG4534">
    <property type="taxonomic scope" value="Eukaryota"/>
</dbReference>
<gene>
    <name evidence="10" type="ORF">BN7_2675</name>
</gene>
<dbReference type="EC" id="2.3.1.48" evidence="2"/>
<reference evidence="10 11" key="1">
    <citation type="journal article" date="2012" name="Eukaryot. Cell">
        <title>Draft genome sequence of Wickerhamomyces ciferrii NRRL Y-1031 F-60-10.</title>
        <authorList>
            <person name="Schneider J."/>
            <person name="Andrea H."/>
            <person name="Blom J."/>
            <person name="Jaenicke S."/>
            <person name="Ruckert C."/>
            <person name="Schorsch C."/>
            <person name="Szczepanowski R."/>
            <person name="Farwick M."/>
            <person name="Goesmann A."/>
            <person name="Puhler A."/>
            <person name="Schaffer S."/>
            <person name="Tauch A."/>
            <person name="Kohler T."/>
            <person name="Brinkrolf K."/>
        </authorList>
    </citation>
    <scope>NUCLEOTIDE SEQUENCE [LARGE SCALE GENOMIC DNA]</scope>
    <source>
        <strain evidence="11">ATCC 14091 / BCRC 22168 / CBS 111 / JCM 3599 / NBRC 0793 / NRRL Y-1031 F-60-10</strain>
    </source>
</reference>
<keyword evidence="10" id="KW-0012">Acyltransferase</keyword>
<dbReference type="PANTHER" id="PTHR31571:SF2">
    <property type="entry name" value="HISTONE ACETYLTRANSFERASE RTT109"/>
    <property type="match status" value="1"/>
</dbReference>
<dbReference type="InterPro" id="IPR016849">
    <property type="entry name" value="Rtt109"/>
</dbReference>
<sequence length="450" mass="51746">MSLKESISRVLPKDKEYELFHFQSKPRETHPLVSQKSSSSIQSDQIKTIKIEHFITLAHESLIFFGIELFIYITINHLENTTEKLLFVSKADTNGQNVSNAKIGPITQVILNHIIQIPIDNYLQEIIPKNPIESTETENTINSKTITKSTGTKEALKILLERHRGNYIKPQVIQPYKISNYPKPIKTKISLFTRSEPQYLFPSSGENPKKHVLGGEGLLKWWLKILDSLILNTFQNDENLQLKLQIPAEDPKIIERYFKNLQNNNWKVGDIFNGNDKDLALYKIPLFPDDPKARFLEHLVVENRAKNVDLRQFWIELQARQEFRLGVTVSVIGIEGFLKTVDNHNDNNDSILLSRRHFKKLKNYITGEDYSDTEGALESYKNIDNYLESQLDQSGMKIIGNFVKPVKPDNLTTATTTSSTVNVLTPVRRKAKEQPVINNLTTQVRKKQKK</sequence>
<dbReference type="EMBL" id="CAIF01000068">
    <property type="protein sequence ID" value="CCH43128.1"/>
    <property type="molecule type" value="Genomic_DNA"/>
</dbReference>
<dbReference type="SMART" id="SM01250">
    <property type="entry name" value="KAT11"/>
    <property type="match status" value="1"/>
</dbReference>
<evidence type="ECO:0000256" key="7">
    <source>
        <dbReference type="ARBA" id="ARBA00023163"/>
    </source>
</evidence>
<evidence type="ECO:0000313" key="11">
    <source>
        <dbReference type="Proteomes" id="UP000009328"/>
    </source>
</evidence>
<dbReference type="InParanoid" id="K0KPN7"/>
<evidence type="ECO:0000256" key="1">
    <source>
        <dbReference type="ARBA" id="ARBA00004123"/>
    </source>
</evidence>
<dbReference type="STRING" id="1206466.K0KPN7"/>
<dbReference type="GO" id="GO:0032931">
    <property type="term" value="F:histone H3K56 acetyltransferase activity"/>
    <property type="evidence" value="ECO:0007669"/>
    <property type="project" value="TreeGrafter"/>
</dbReference>
<dbReference type="Proteomes" id="UP000009328">
    <property type="component" value="Unassembled WGS sequence"/>
</dbReference>
<evidence type="ECO:0000256" key="3">
    <source>
        <dbReference type="ARBA" id="ARBA00022679"/>
    </source>
</evidence>
<dbReference type="AlphaFoldDB" id="K0KPN7"/>
<dbReference type="GO" id="GO:0006974">
    <property type="term" value="P:DNA damage response"/>
    <property type="evidence" value="ECO:0007669"/>
    <property type="project" value="UniProtKB-KW"/>
</dbReference>
<comment type="catalytic activity">
    <reaction evidence="9">
        <text>L-lysyl-[histone] + acetyl-CoA = N(6)-acetyl-L-lysyl-[histone] + CoA + H(+)</text>
        <dbReference type="Rhea" id="RHEA:21992"/>
        <dbReference type="Rhea" id="RHEA-COMP:9845"/>
        <dbReference type="Rhea" id="RHEA-COMP:11338"/>
        <dbReference type="ChEBI" id="CHEBI:15378"/>
        <dbReference type="ChEBI" id="CHEBI:29969"/>
        <dbReference type="ChEBI" id="CHEBI:57287"/>
        <dbReference type="ChEBI" id="CHEBI:57288"/>
        <dbReference type="ChEBI" id="CHEBI:61930"/>
        <dbReference type="EC" id="2.3.1.48"/>
    </reaction>
    <physiologicalReaction direction="left-to-right" evidence="9">
        <dbReference type="Rhea" id="RHEA:21993"/>
    </physiologicalReaction>
</comment>
<dbReference type="GO" id="GO:0005634">
    <property type="term" value="C:nucleus"/>
    <property type="evidence" value="ECO:0007669"/>
    <property type="project" value="UniProtKB-SubCell"/>
</dbReference>
<protein>
    <recommendedName>
        <fullName evidence="2">histone acetyltransferase</fullName>
        <ecNumber evidence="2">2.3.1.48</ecNumber>
    </recommendedName>
</protein>
<evidence type="ECO:0000256" key="9">
    <source>
        <dbReference type="ARBA" id="ARBA00048940"/>
    </source>
</evidence>
<comment type="caution">
    <text evidence="10">The sequence shown here is derived from an EMBL/GenBank/DDBJ whole genome shotgun (WGS) entry which is preliminary data.</text>
</comment>
<dbReference type="HOGENOM" id="CLU_050421_0_0_1"/>
<keyword evidence="8" id="KW-0539">Nucleus</keyword>
<evidence type="ECO:0000256" key="6">
    <source>
        <dbReference type="ARBA" id="ARBA00023015"/>
    </source>
</evidence>
<dbReference type="GO" id="GO:0006355">
    <property type="term" value="P:regulation of DNA-templated transcription"/>
    <property type="evidence" value="ECO:0007669"/>
    <property type="project" value="InterPro"/>
</dbReference>
<name>K0KPN7_WICCF</name>
<dbReference type="Pfam" id="PF08214">
    <property type="entry name" value="HAT_KAT11"/>
    <property type="match status" value="1"/>
</dbReference>
<organism evidence="10 11">
    <name type="scientific">Wickerhamomyces ciferrii (strain ATCC 14091 / BCRC 22168 / CBS 111 / JCM 3599 / NBRC 0793 / NRRL Y-1031 F-60-10)</name>
    <name type="common">Yeast</name>
    <name type="synonym">Pichia ciferrii</name>
    <dbReference type="NCBI Taxonomy" id="1206466"/>
    <lineage>
        <taxon>Eukaryota</taxon>
        <taxon>Fungi</taxon>
        <taxon>Dikarya</taxon>
        <taxon>Ascomycota</taxon>
        <taxon>Saccharomycotina</taxon>
        <taxon>Saccharomycetes</taxon>
        <taxon>Phaffomycetales</taxon>
        <taxon>Wickerhamomycetaceae</taxon>
        <taxon>Wickerhamomyces</taxon>
    </lineage>
</organism>
<keyword evidence="11" id="KW-1185">Reference proteome</keyword>
<keyword evidence="7" id="KW-0804">Transcription</keyword>
<proteinExistence type="predicted"/>
<evidence type="ECO:0000313" key="10">
    <source>
        <dbReference type="EMBL" id="CCH43128.1"/>
    </source>
</evidence>
<dbReference type="PANTHER" id="PTHR31571">
    <property type="entry name" value="ALTERED INHERITANCE OF MITOCHONDRIA PROTEIN 6"/>
    <property type="match status" value="1"/>
</dbReference>
<keyword evidence="5" id="KW-0007">Acetylation</keyword>
<evidence type="ECO:0000256" key="2">
    <source>
        <dbReference type="ARBA" id="ARBA00013184"/>
    </source>
</evidence>
<evidence type="ECO:0000256" key="5">
    <source>
        <dbReference type="ARBA" id="ARBA00022990"/>
    </source>
</evidence>
<keyword evidence="4" id="KW-0227">DNA damage</keyword>
<comment type="subcellular location">
    <subcellularLocation>
        <location evidence="1">Nucleus</location>
    </subcellularLocation>
</comment>
<dbReference type="FunCoup" id="K0KPN7">
    <property type="interactions" value="38"/>
</dbReference>
<evidence type="ECO:0000256" key="4">
    <source>
        <dbReference type="ARBA" id="ARBA00022763"/>
    </source>
</evidence>
<accession>K0KPN7</accession>
<dbReference type="PROSITE" id="PS51728">
    <property type="entry name" value="RTT109_HAT"/>
    <property type="match status" value="1"/>
</dbReference>
<evidence type="ECO:0000256" key="8">
    <source>
        <dbReference type="ARBA" id="ARBA00023242"/>
    </source>
</evidence>
<keyword evidence="6" id="KW-0805">Transcription regulation</keyword>
<dbReference type="InterPro" id="IPR013178">
    <property type="entry name" value="Histone_AcTrfase_Rtt109/CBP"/>
</dbReference>
<dbReference type="InterPro" id="IPR051236">
    <property type="entry name" value="HAT_RTT109-like"/>
</dbReference>
<keyword evidence="3 10" id="KW-0808">Transferase</keyword>